<accession>A0A4S8Q894</accession>
<dbReference type="Proteomes" id="UP000308760">
    <property type="component" value="Unassembled WGS sequence"/>
</dbReference>
<proteinExistence type="inferred from homology"/>
<dbReference type="HAMAP" id="MF_00227">
    <property type="entry name" value="RNase_P"/>
    <property type="match status" value="1"/>
</dbReference>
<evidence type="ECO:0000256" key="8">
    <source>
        <dbReference type="NCBIfam" id="TIGR00188"/>
    </source>
</evidence>
<protein>
    <recommendedName>
        <fullName evidence="7 8">Ribonuclease P protein component</fullName>
        <shortName evidence="7">RNase P protein</shortName>
        <shortName evidence="7">RNaseP protein</shortName>
        <ecNumber evidence="7 8">3.1.26.5</ecNumber>
    </recommendedName>
    <alternativeName>
        <fullName evidence="7">Protein C5</fullName>
    </alternativeName>
</protein>
<keyword evidence="5 7" id="KW-0378">Hydrolase</keyword>
<sequence length="144" mass="15671">MLPVDARIRRSRDFGSAMKRGRRAARGGVVVHWAPAPVPTEGRDADDATPSDTDEHSSVRAGFVVSKAVGNAVVRNRVKRRLRHAVAAQMTDWPAGTDVVVRATPKAADLDFAALGRDLSDAVALARSAKRGPRREPTRERRRS</sequence>
<organism evidence="10 11">
    <name type="scientific">Glycomyces buryatensis</name>
    <dbReference type="NCBI Taxonomy" id="2570927"/>
    <lineage>
        <taxon>Bacteria</taxon>
        <taxon>Bacillati</taxon>
        <taxon>Actinomycetota</taxon>
        <taxon>Actinomycetes</taxon>
        <taxon>Glycomycetales</taxon>
        <taxon>Glycomycetaceae</taxon>
        <taxon>Glycomyces</taxon>
    </lineage>
</organism>
<reference evidence="10 11" key="2">
    <citation type="submission" date="2019-05" db="EMBL/GenBank/DDBJ databases">
        <title>Glycomyces buryatensis sp. nov.</title>
        <authorList>
            <person name="Nikitina E."/>
        </authorList>
    </citation>
    <scope>NUCLEOTIDE SEQUENCE [LARGE SCALE GENOMIC DNA]</scope>
    <source>
        <strain evidence="10 11">18</strain>
    </source>
</reference>
<dbReference type="Pfam" id="PF00825">
    <property type="entry name" value="Ribonuclease_P"/>
    <property type="match status" value="1"/>
</dbReference>
<dbReference type="NCBIfam" id="TIGR00188">
    <property type="entry name" value="rnpA"/>
    <property type="match status" value="1"/>
</dbReference>
<keyword evidence="11" id="KW-1185">Reference proteome</keyword>
<keyword evidence="4 7" id="KW-0255">Endonuclease</keyword>
<dbReference type="GO" id="GO:0000049">
    <property type="term" value="F:tRNA binding"/>
    <property type="evidence" value="ECO:0007669"/>
    <property type="project" value="UniProtKB-UniRule"/>
</dbReference>
<dbReference type="OrthoDB" id="196964at2"/>
<evidence type="ECO:0000256" key="5">
    <source>
        <dbReference type="ARBA" id="ARBA00022801"/>
    </source>
</evidence>
<gene>
    <name evidence="7 10" type="primary">rnpA</name>
    <name evidence="10" type="ORF">FAB82_15180</name>
</gene>
<dbReference type="EC" id="3.1.26.5" evidence="7 8"/>
<dbReference type="PANTHER" id="PTHR33992:SF1">
    <property type="entry name" value="RIBONUCLEASE P PROTEIN COMPONENT"/>
    <property type="match status" value="1"/>
</dbReference>
<feature type="region of interest" description="Disordered" evidence="9">
    <location>
        <begin position="34"/>
        <end position="59"/>
    </location>
</feature>
<evidence type="ECO:0000256" key="2">
    <source>
        <dbReference type="ARBA" id="ARBA00022694"/>
    </source>
</evidence>
<dbReference type="RefSeq" id="WP_136535377.1">
    <property type="nucleotide sequence ID" value="NZ_STGY01000056.1"/>
</dbReference>
<evidence type="ECO:0000256" key="7">
    <source>
        <dbReference type="HAMAP-Rule" id="MF_00227"/>
    </source>
</evidence>
<name>A0A4S8Q894_9ACTN</name>
<keyword evidence="6 7" id="KW-0694">RNA-binding</keyword>
<evidence type="ECO:0000256" key="1">
    <source>
        <dbReference type="ARBA" id="ARBA00002663"/>
    </source>
</evidence>
<keyword evidence="3 7" id="KW-0540">Nuclease</keyword>
<reference evidence="11" key="1">
    <citation type="submission" date="2019-04" db="EMBL/GenBank/DDBJ databases">
        <title>Nocardioides xinjiangensis sp. nov.</title>
        <authorList>
            <person name="Liu S."/>
        </authorList>
    </citation>
    <scope>NUCLEOTIDE SEQUENCE [LARGE SCALE GENOMIC DNA]</scope>
    <source>
        <strain evidence="11">18</strain>
    </source>
</reference>
<evidence type="ECO:0000256" key="4">
    <source>
        <dbReference type="ARBA" id="ARBA00022759"/>
    </source>
</evidence>
<dbReference type="AlphaFoldDB" id="A0A4S8Q894"/>
<dbReference type="PROSITE" id="PS00648">
    <property type="entry name" value="RIBONUCLEASE_P"/>
    <property type="match status" value="1"/>
</dbReference>
<dbReference type="GO" id="GO:0030677">
    <property type="term" value="C:ribonuclease P complex"/>
    <property type="evidence" value="ECO:0007669"/>
    <property type="project" value="TreeGrafter"/>
</dbReference>
<dbReference type="GO" id="GO:0001682">
    <property type="term" value="P:tRNA 5'-leader removal"/>
    <property type="evidence" value="ECO:0007669"/>
    <property type="project" value="UniProtKB-UniRule"/>
</dbReference>
<evidence type="ECO:0000313" key="11">
    <source>
        <dbReference type="Proteomes" id="UP000308760"/>
    </source>
</evidence>
<dbReference type="SUPFAM" id="SSF54211">
    <property type="entry name" value="Ribosomal protein S5 domain 2-like"/>
    <property type="match status" value="1"/>
</dbReference>
<dbReference type="Gene3D" id="3.30.230.10">
    <property type="match status" value="1"/>
</dbReference>
<dbReference type="PANTHER" id="PTHR33992">
    <property type="entry name" value="RIBONUCLEASE P PROTEIN COMPONENT"/>
    <property type="match status" value="1"/>
</dbReference>
<dbReference type="GO" id="GO:0042781">
    <property type="term" value="F:3'-tRNA processing endoribonuclease activity"/>
    <property type="evidence" value="ECO:0007669"/>
    <property type="project" value="TreeGrafter"/>
</dbReference>
<evidence type="ECO:0000313" key="10">
    <source>
        <dbReference type="EMBL" id="THV40603.1"/>
    </source>
</evidence>
<comment type="catalytic activity">
    <reaction evidence="7">
        <text>Endonucleolytic cleavage of RNA, removing 5'-extranucleotides from tRNA precursor.</text>
        <dbReference type="EC" id="3.1.26.5"/>
    </reaction>
</comment>
<comment type="caution">
    <text evidence="10">The sequence shown here is derived from an EMBL/GenBank/DDBJ whole genome shotgun (WGS) entry which is preliminary data.</text>
</comment>
<dbReference type="GO" id="GO:0004526">
    <property type="term" value="F:ribonuclease P activity"/>
    <property type="evidence" value="ECO:0007669"/>
    <property type="project" value="UniProtKB-UniRule"/>
</dbReference>
<evidence type="ECO:0000256" key="3">
    <source>
        <dbReference type="ARBA" id="ARBA00022722"/>
    </source>
</evidence>
<comment type="function">
    <text evidence="1 7">RNaseP catalyzes the removal of the 5'-leader sequence from pre-tRNA to produce the mature 5'-terminus. It can also cleave other RNA substrates such as 4.5S RNA. The protein component plays an auxiliary but essential role in vivo by binding to the 5'-leader sequence and broadening the substrate specificity of the ribozyme.</text>
</comment>
<dbReference type="EMBL" id="STGY01000056">
    <property type="protein sequence ID" value="THV40603.1"/>
    <property type="molecule type" value="Genomic_DNA"/>
</dbReference>
<dbReference type="InterPro" id="IPR020568">
    <property type="entry name" value="Ribosomal_Su5_D2-typ_SF"/>
</dbReference>
<keyword evidence="2 7" id="KW-0819">tRNA processing</keyword>
<evidence type="ECO:0000256" key="6">
    <source>
        <dbReference type="ARBA" id="ARBA00022884"/>
    </source>
</evidence>
<comment type="subunit">
    <text evidence="7">Consists of a catalytic RNA component (M1 or rnpB) and a protein subunit.</text>
</comment>
<comment type="similarity">
    <text evidence="7">Belongs to the RnpA family.</text>
</comment>
<evidence type="ECO:0000256" key="9">
    <source>
        <dbReference type="SAM" id="MobiDB-lite"/>
    </source>
</evidence>
<dbReference type="InterPro" id="IPR020539">
    <property type="entry name" value="RNase_P_CS"/>
</dbReference>
<dbReference type="InterPro" id="IPR014721">
    <property type="entry name" value="Ribsml_uS5_D2-typ_fold_subgr"/>
</dbReference>
<dbReference type="InterPro" id="IPR000100">
    <property type="entry name" value="RNase_P"/>
</dbReference>